<evidence type="ECO:0000313" key="2">
    <source>
        <dbReference type="Proteomes" id="UP001148662"/>
    </source>
</evidence>
<proteinExistence type="predicted"/>
<organism evidence="1 2">
    <name type="scientific">Phlebia brevispora</name>
    <dbReference type="NCBI Taxonomy" id="194682"/>
    <lineage>
        <taxon>Eukaryota</taxon>
        <taxon>Fungi</taxon>
        <taxon>Dikarya</taxon>
        <taxon>Basidiomycota</taxon>
        <taxon>Agaricomycotina</taxon>
        <taxon>Agaricomycetes</taxon>
        <taxon>Polyporales</taxon>
        <taxon>Meruliaceae</taxon>
        <taxon>Phlebia</taxon>
    </lineage>
</organism>
<protein>
    <submittedName>
        <fullName evidence="1">Uncharacterized protein</fullName>
    </submittedName>
</protein>
<evidence type="ECO:0000313" key="1">
    <source>
        <dbReference type="EMBL" id="KAJ3554336.1"/>
    </source>
</evidence>
<accession>A0ACC1T6G8</accession>
<keyword evidence="2" id="KW-1185">Reference proteome</keyword>
<comment type="caution">
    <text evidence="1">The sequence shown here is derived from an EMBL/GenBank/DDBJ whole genome shotgun (WGS) entry which is preliminary data.</text>
</comment>
<sequence>MNDYKRLTCRCALSLCLEVQQSPPEDVLNEVYASPEEGLYRDLWGVSTRLYERMVEARDKHFPVELIIIPCSKHPDQTIEYQTVFIDLTKIETKLEYKLPSAQFDDKFEQSIRLFTIARLRHLRFVCSNRLSDLAAANTYLRSCIGSVSLDECHRSLFEAEMGVYLHARFHLLGDSAFLEAAIEKMDSAVELARKSIHTQTVPFFLRELGMLMFCKYRNTQDMDQLEMAITHLKDSAALASATDIRALASASRLLIDTLLVRYQRSQCKDDLDAAIRQHESIGNAVQCRVVPAQSMVLVENTTTLACCEWLKLYSTLLYMRFMNSHRTEDLQLAIMIAELLVAQPPAEWSSHLRGSVITCLVNCLIERFRVGGRVEDINRVAELVSYNPEGSVGGNLVNAPEHAYQMGKLMTTAFEWFKRKKDIDSAVAQLFISVFQAETMKFGGRDIQSMYRVHMEMADIAFVRRTILVSPRLQTISFTSVKDELRLHLRSGRLLHDWSEYSLRLHDLARAKTIRGGDRVEQSHRVVSGEQ</sequence>
<name>A0ACC1T6G8_9APHY</name>
<reference evidence="1" key="1">
    <citation type="submission" date="2022-07" db="EMBL/GenBank/DDBJ databases">
        <title>Genome Sequence of Phlebia brevispora.</title>
        <authorList>
            <person name="Buettner E."/>
        </authorList>
    </citation>
    <scope>NUCLEOTIDE SEQUENCE</scope>
    <source>
        <strain evidence="1">MPL23</strain>
    </source>
</reference>
<dbReference type="EMBL" id="JANHOG010000440">
    <property type="protein sequence ID" value="KAJ3554336.1"/>
    <property type="molecule type" value="Genomic_DNA"/>
</dbReference>
<dbReference type="Proteomes" id="UP001148662">
    <property type="component" value="Unassembled WGS sequence"/>
</dbReference>
<gene>
    <name evidence="1" type="ORF">NM688_g3158</name>
</gene>